<dbReference type="InterPro" id="IPR020456">
    <property type="entry name" value="Acylphosphatase"/>
</dbReference>
<sequence>MISTKLIVYGRVQGVGFRFYIKTQANKYNINGYIKNLIDGSVEIVAQGQESDLNSFKASIIRGNGFSRVENIEEERFSEKNFSLFSVKY</sequence>
<feature type="active site" evidence="4">
    <location>
        <position position="36"/>
    </location>
</feature>
<evidence type="ECO:0000256" key="2">
    <source>
        <dbReference type="ARBA" id="ARBA00012150"/>
    </source>
</evidence>
<dbReference type="InterPro" id="IPR017968">
    <property type="entry name" value="Acylphosphatase_CS"/>
</dbReference>
<evidence type="ECO:0000256" key="3">
    <source>
        <dbReference type="ARBA" id="ARBA00047645"/>
    </source>
</evidence>
<name>A0AA45C960_9BACT</name>
<comment type="catalytic activity">
    <reaction evidence="3 4">
        <text>an acyl phosphate + H2O = a carboxylate + phosphate + H(+)</text>
        <dbReference type="Rhea" id="RHEA:14965"/>
        <dbReference type="ChEBI" id="CHEBI:15377"/>
        <dbReference type="ChEBI" id="CHEBI:15378"/>
        <dbReference type="ChEBI" id="CHEBI:29067"/>
        <dbReference type="ChEBI" id="CHEBI:43474"/>
        <dbReference type="ChEBI" id="CHEBI:59918"/>
        <dbReference type="EC" id="3.6.1.7"/>
    </reaction>
</comment>
<proteinExistence type="inferred from homology"/>
<dbReference type="PRINTS" id="PR00112">
    <property type="entry name" value="ACYLPHPHTASE"/>
</dbReference>
<comment type="similarity">
    <text evidence="1 5">Belongs to the acylphosphatase family.</text>
</comment>
<dbReference type="AlphaFoldDB" id="A0AA45C960"/>
<dbReference type="EC" id="3.6.1.7" evidence="2 4"/>
<dbReference type="PROSITE" id="PS51160">
    <property type="entry name" value="ACYLPHOSPHATASE_3"/>
    <property type="match status" value="1"/>
</dbReference>
<keyword evidence="8" id="KW-1185">Reference proteome</keyword>
<comment type="caution">
    <text evidence="7">The sequence shown here is derived from an EMBL/GenBank/DDBJ whole genome shotgun (WGS) entry which is preliminary data.</text>
</comment>
<reference evidence="7 8" key="1">
    <citation type="submission" date="2018-05" db="EMBL/GenBank/DDBJ databases">
        <title>Genomic Encyclopedia of Type Strains, Phase IV (KMG-IV): sequencing the most valuable type-strain genomes for metagenomic binning, comparative biology and taxonomic classification.</title>
        <authorList>
            <person name="Goeker M."/>
        </authorList>
    </citation>
    <scope>NUCLEOTIDE SEQUENCE [LARGE SCALE GENOMIC DNA]</scope>
    <source>
        <strain evidence="7 8">DSM 24906</strain>
    </source>
</reference>
<dbReference type="PANTHER" id="PTHR47268">
    <property type="entry name" value="ACYLPHOSPHATASE"/>
    <property type="match status" value="1"/>
</dbReference>
<organism evidence="7 8">
    <name type="scientific">Oceanotoga teriensis</name>
    <dbReference type="NCBI Taxonomy" id="515440"/>
    <lineage>
        <taxon>Bacteria</taxon>
        <taxon>Thermotogati</taxon>
        <taxon>Thermotogota</taxon>
        <taxon>Thermotogae</taxon>
        <taxon>Petrotogales</taxon>
        <taxon>Petrotogaceae</taxon>
        <taxon>Oceanotoga</taxon>
    </lineage>
</organism>
<gene>
    <name evidence="7" type="ORF">C7380_101134</name>
</gene>
<dbReference type="SUPFAM" id="SSF54975">
    <property type="entry name" value="Acylphosphatase/BLUF domain-like"/>
    <property type="match status" value="1"/>
</dbReference>
<dbReference type="InterPro" id="IPR001792">
    <property type="entry name" value="Acylphosphatase-like_dom"/>
</dbReference>
<evidence type="ECO:0000256" key="1">
    <source>
        <dbReference type="ARBA" id="ARBA00005614"/>
    </source>
</evidence>
<feature type="active site" evidence="4">
    <location>
        <position position="18"/>
    </location>
</feature>
<dbReference type="InterPro" id="IPR036046">
    <property type="entry name" value="Acylphosphatase-like_dom_sf"/>
</dbReference>
<evidence type="ECO:0000313" key="7">
    <source>
        <dbReference type="EMBL" id="PWJ96561.1"/>
    </source>
</evidence>
<evidence type="ECO:0000256" key="5">
    <source>
        <dbReference type="RuleBase" id="RU004168"/>
    </source>
</evidence>
<evidence type="ECO:0000313" key="8">
    <source>
        <dbReference type="Proteomes" id="UP000245921"/>
    </source>
</evidence>
<dbReference type="PROSITE" id="PS00150">
    <property type="entry name" value="ACYLPHOSPHATASE_1"/>
    <property type="match status" value="1"/>
</dbReference>
<dbReference type="RefSeq" id="WP_109603552.1">
    <property type="nucleotide sequence ID" value="NZ_JAMHJO010000010.1"/>
</dbReference>
<dbReference type="GO" id="GO:0003998">
    <property type="term" value="F:acylphosphatase activity"/>
    <property type="evidence" value="ECO:0007669"/>
    <property type="project" value="UniProtKB-EC"/>
</dbReference>
<feature type="domain" description="Acylphosphatase-like" evidence="6">
    <location>
        <begin position="3"/>
        <end position="89"/>
    </location>
</feature>
<protein>
    <recommendedName>
        <fullName evidence="2 4">acylphosphatase</fullName>
        <ecNumber evidence="2 4">3.6.1.7</ecNumber>
    </recommendedName>
</protein>
<evidence type="ECO:0000259" key="6">
    <source>
        <dbReference type="PROSITE" id="PS51160"/>
    </source>
</evidence>
<dbReference type="PANTHER" id="PTHR47268:SF4">
    <property type="entry name" value="ACYLPHOSPHATASE"/>
    <property type="match status" value="1"/>
</dbReference>
<evidence type="ECO:0000256" key="4">
    <source>
        <dbReference type="PROSITE-ProRule" id="PRU00520"/>
    </source>
</evidence>
<dbReference type="EMBL" id="QGGI01000001">
    <property type="protein sequence ID" value="PWJ96561.1"/>
    <property type="molecule type" value="Genomic_DNA"/>
</dbReference>
<dbReference type="Proteomes" id="UP000245921">
    <property type="component" value="Unassembled WGS sequence"/>
</dbReference>
<dbReference type="Gene3D" id="3.30.70.100">
    <property type="match status" value="1"/>
</dbReference>
<keyword evidence="4" id="KW-0378">Hydrolase</keyword>
<accession>A0AA45C960</accession>
<dbReference type="Pfam" id="PF00708">
    <property type="entry name" value="Acylphosphatase"/>
    <property type="match status" value="1"/>
</dbReference>